<dbReference type="Pfam" id="PF00583">
    <property type="entry name" value="Acetyltransf_1"/>
    <property type="match status" value="1"/>
</dbReference>
<dbReference type="RefSeq" id="WP_148450099.1">
    <property type="nucleotide sequence ID" value="NZ_VSDO01000001.1"/>
</dbReference>
<dbReference type="CDD" id="cd04301">
    <property type="entry name" value="NAT_SF"/>
    <property type="match status" value="1"/>
</dbReference>
<keyword evidence="3" id="KW-1185">Reference proteome</keyword>
<comment type="caution">
    <text evidence="2">The sequence shown here is derived from an EMBL/GenBank/DDBJ whole genome shotgun (WGS) entry which is preliminary data.</text>
</comment>
<dbReference type="InterPro" id="IPR000182">
    <property type="entry name" value="GNAT_dom"/>
</dbReference>
<dbReference type="SUPFAM" id="SSF55729">
    <property type="entry name" value="Acyl-CoA N-acyltransferases (Nat)"/>
    <property type="match status" value="1"/>
</dbReference>
<dbReference type="PROSITE" id="PS51186">
    <property type="entry name" value="GNAT"/>
    <property type="match status" value="1"/>
</dbReference>
<organism evidence="2 3">
    <name type="scientific">Paenibacillus faecis</name>
    <dbReference type="NCBI Taxonomy" id="862114"/>
    <lineage>
        <taxon>Bacteria</taxon>
        <taxon>Bacillati</taxon>
        <taxon>Bacillota</taxon>
        <taxon>Bacilli</taxon>
        <taxon>Bacillales</taxon>
        <taxon>Paenibacillaceae</taxon>
        <taxon>Paenibacillus</taxon>
    </lineage>
</organism>
<dbReference type="GO" id="GO:0016747">
    <property type="term" value="F:acyltransferase activity, transferring groups other than amino-acyl groups"/>
    <property type="evidence" value="ECO:0007669"/>
    <property type="project" value="InterPro"/>
</dbReference>
<dbReference type="Gene3D" id="3.40.630.30">
    <property type="match status" value="1"/>
</dbReference>
<evidence type="ECO:0000313" key="2">
    <source>
        <dbReference type="EMBL" id="TYA14503.1"/>
    </source>
</evidence>
<gene>
    <name evidence="2" type="ORF">FRY98_02110</name>
</gene>
<dbReference type="AlphaFoldDB" id="A0A5D0CXR5"/>
<protein>
    <submittedName>
        <fullName evidence="2">GNAT family N-acetyltransferase</fullName>
    </submittedName>
</protein>
<name>A0A5D0CXR5_9BACL</name>
<evidence type="ECO:0000313" key="3">
    <source>
        <dbReference type="Proteomes" id="UP000325218"/>
    </source>
</evidence>
<dbReference type="EMBL" id="VSDO01000001">
    <property type="protein sequence ID" value="TYA14503.1"/>
    <property type="molecule type" value="Genomic_DNA"/>
</dbReference>
<evidence type="ECO:0000259" key="1">
    <source>
        <dbReference type="PROSITE" id="PS51186"/>
    </source>
</evidence>
<proteinExistence type="predicted"/>
<dbReference type="InterPro" id="IPR016181">
    <property type="entry name" value="Acyl_CoA_acyltransferase"/>
</dbReference>
<dbReference type="OrthoDB" id="9127144at2"/>
<feature type="domain" description="N-acetyltransferase" evidence="1">
    <location>
        <begin position="2"/>
        <end position="149"/>
    </location>
</feature>
<keyword evidence="2" id="KW-0808">Transferase</keyword>
<sequence>MIRLERIDKDNWEECAELEPAEEQQSLIAPNVYSIAEAQFLQGFSSVAIYKHETMIGYALYGKDPDDHNYWIYRFMIDRRFQGQGYGFLAVCSIIEEIRSRADRTDVLVLGYKPENERARRLYSKAGFIEDGLAPWGEMIAKYSYVSTE</sequence>
<accession>A0A5D0CXR5</accession>
<dbReference type="Proteomes" id="UP000325218">
    <property type="component" value="Unassembled WGS sequence"/>
</dbReference>
<reference evidence="2 3" key="1">
    <citation type="submission" date="2019-08" db="EMBL/GenBank/DDBJ databases">
        <title>Genome sequencing of Paenibacillus faecis DSM 23593(T).</title>
        <authorList>
            <person name="Kook J.-K."/>
            <person name="Park S.-N."/>
            <person name="Lim Y.K."/>
        </authorList>
    </citation>
    <scope>NUCLEOTIDE SEQUENCE [LARGE SCALE GENOMIC DNA]</scope>
    <source>
        <strain evidence="2 3">DSM 23593</strain>
    </source>
</reference>